<feature type="compositionally biased region" description="Basic and acidic residues" evidence="1">
    <location>
        <begin position="290"/>
        <end position="311"/>
    </location>
</feature>
<sequence length="333" mass="38014">MATTDQSKIPFAERVAADIIARLEAGTAPWQRPYEESQFGGLPMNPTTGKRYRGINAISLLMSQPNQDPRWVTYKQAEAQGWQVRRGEKSRSVEFWQFEKEETDKATGEKRTVQLERPRAFYAAVFHASQIDGMPPLEIRQHAWDPIERVEALLKESRADIRHEPGATPHYSLTKDRIVMPERGQFLDAGRYAATALHELAHWTGHPSRLNRSMAHAFGSPDYAREELRAEIGSFLSCQEMGLSHDPRQHDAYLGSWLAALRQDPREIFRACADAEKIVTHVRQFDLHHVQEQKQEGQKAIEAQPQRERQEPVVARAPRIKPVMPAKARGMSL</sequence>
<protein>
    <submittedName>
        <fullName evidence="4">ArdC family protein</fullName>
    </submittedName>
</protein>
<dbReference type="InterPro" id="IPR017113">
    <property type="entry name" value="Antirestriction_ArdC"/>
</dbReference>
<evidence type="ECO:0000256" key="1">
    <source>
        <dbReference type="SAM" id="MobiDB-lite"/>
    </source>
</evidence>
<feature type="domain" description="Polyvalent protein metallopeptidase" evidence="3">
    <location>
        <begin position="148"/>
        <end position="273"/>
    </location>
</feature>
<dbReference type="AlphaFoldDB" id="A0AB74URP0"/>
<evidence type="ECO:0000313" key="4">
    <source>
        <dbReference type="EMBL" id="XIA18951.1"/>
    </source>
</evidence>
<name>A0AB74URP0_9GAMM</name>
<dbReference type="PIRSF" id="PIRSF037112">
    <property type="entry name" value="Antirestriction_ArdC"/>
    <property type="match status" value="1"/>
</dbReference>
<proteinExistence type="predicted"/>
<accession>A0AB74URP0</accession>
<organism evidence="4">
    <name type="scientific">Rhodanobacter sp. FW102-FHT14D07</name>
    <dbReference type="NCBI Taxonomy" id="3351462"/>
    <lineage>
        <taxon>Bacteria</taxon>
        <taxon>Pseudomonadati</taxon>
        <taxon>Pseudomonadota</taxon>
        <taxon>Gammaproteobacteria</taxon>
        <taxon>Lysobacterales</taxon>
        <taxon>Rhodanobacteraceae</taxon>
        <taxon>Rhodanobacter</taxon>
    </lineage>
</organism>
<reference evidence="4" key="1">
    <citation type="submission" date="2024-10" db="EMBL/GenBank/DDBJ databases">
        <authorList>
            <person name="Lesea H.P."/>
            <person name="Kuehl J.V."/>
            <person name="Chandonia J.-M."/>
        </authorList>
    </citation>
    <scope>NUCLEOTIDE SEQUENCE</scope>
    <source>
        <strain evidence="4">FW102-FHT14D07</strain>
    </source>
</reference>
<feature type="region of interest" description="Disordered" evidence="1">
    <location>
        <begin position="290"/>
        <end position="317"/>
    </location>
</feature>
<evidence type="ECO:0000259" key="2">
    <source>
        <dbReference type="Pfam" id="PF08401"/>
    </source>
</evidence>
<dbReference type="Pfam" id="PF18818">
    <property type="entry name" value="MPTase-PolyVal"/>
    <property type="match status" value="1"/>
</dbReference>
<dbReference type="Pfam" id="PF08401">
    <property type="entry name" value="ArdcN"/>
    <property type="match status" value="1"/>
</dbReference>
<feature type="domain" description="N-terminal" evidence="2">
    <location>
        <begin position="12"/>
        <end position="125"/>
    </location>
</feature>
<dbReference type="EMBL" id="CP170721">
    <property type="protein sequence ID" value="XIA18951.1"/>
    <property type="molecule type" value="Genomic_DNA"/>
</dbReference>
<dbReference type="GO" id="GO:0003697">
    <property type="term" value="F:single-stranded DNA binding"/>
    <property type="evidence" value="ECO:0007669"/>
    <property type="project" value="InterPro"/>
</dbReference>
<dbReference type="InterPro" id="IPR041459">
    <property type="entry name" value="MPTase-PolyVal"/>
</dbReference>
<dbReference type="InterPro" id="IPR013610">
    <property type="entry name" value="ArdC_N"/>
</dbReference>
<gene>
    <name evidence="4" type="ORF">ACFYG5_02060</name>
</gene>
<evidence type="ECO:0000259" key="3">
    <source>
        <dbReference type="Pfam" id="PF18818"/>
    </source>
</evidence>
<dbReference type="RefSeq" id="WP_395119861.1">
    <property type="nucleotide sequence ID" value="NZ_CP170721.1"/>
</dbReference>